<protein>
    <submittedName>
        <fullName evidence="3">Uncharacterized protein</fullName>
    </submittedName>
</protein>
<evidence type="ECO:0000256" key="2">
    <source>
        <dbReference type="SAM" id="SignalP"/>
    </source>
</evidence>
<feature type="region of interest" description="Disordered" evidence="1">
    <location>
        <begin position="372"/>
        <end position="401"/>
    </location>
</feature>
<feature type="compositionally biased region" description="Low complexity" evidence="1">
    <location>
        <begin position="380"/>
        <end position="392"/>
    </location>
</feature>
<organism evidence="3 4">
    <name type="scientific">Drechslerella dactyloides</name>
    <name type="common">Nematode-trapping fungus</name>
    <name type="synonym">Arthrobotrys dactyloides</name>
    <dbReference type="NCBI Taxonomy" id="74499"/>
    <lineage>
        <taxon>Eukaryota</taxon>
        <taxon>Fungi</taxon>
        <taxon>Dikarya</taxon>
        <taxon>Ascomycota</taxon>
        <taxon>Pezizomycotina</taxon>
        <taxon>Orbiliomycetes</taxon>
        <taxon>Orbiliales</taxon>
        <taxon>Orbiliaceae</taxon>
        <taxon>Drechslerella</taxon>
    </lineage>
</organism>
<dbReference type="EMBL" id="JAQGDS010000006">
    <property type="protein sequence ID" value="KAJ6259979.1"/>
    <property type="molecule type" value="Genomic_DNA"/>
</dbReference>
<feature type="signal peptide" evidence="2">
    <location>
        <begin position="1"/>
        <end position="17"/>
    </location>
</feature>
<keyword evidence="2" id="KW-0732">Signal</keyword>
<comment type="caution">
    <text evidence="3">The sequence shown here is derived from an EMBL/GenBank/DDBJ whole genome shotgun (WGS) entry which is preliminary data.</text>
</comment>
<proteinExistence type="predicted"/>
<gene>
    <name evidence="3" type="ORF">Dda_5623</name>
</gene>
<feature type="chain" id="PRO_5042173159" evidence="2">
    <location>
        <begin position="18"/>
        <end position="549"/>
    </location>
</feature>
<dbReference type="AlphaFoldDB" id="A0AAD6IWI9"/>
<keyword evidence="4" id="KW-1185">Reference proteome</keyword>
<evidence type="ECO:0000313" key="4">
    <source>
        <dbReference type="Proteomes" id="UP001221413"/>
    </source>
</evidence>
<name>A0AAD6IWI9_DREDA</name>
<evidence type="ECO:0000256" key="1">
    <source>
        <dbReference type="SAM" id="MobiDB-lite"/>
    </source>
</evidence>
<sequence length="549" mass="57340">MRISVLLSLTSVGLVAATNQPGECNNGNNCYRAVHKTNQPDKATRIADCSSFLRGTYTTTPVTTKTYDEAFCPGGQHGAGGCPGGPTAAPVDPSITTWPDSYPTYLTSTTDGGVSVGKCTTVPWDQAPVNAVAASSSAYASACSCVWGVVPTVTTVVAPTFTACVNEPADKFKLKRKYVNWGQVSYKEVKAGNKFTLEDDGSKFYLAGEKTSTWKDLYTCDGPEEIKVRAKDGKLSTGGPDDGMTCKIDKNDWSNIHDDDLECKSDGKTKWKYELGGPSWNNQLALVSGLLIASAAASPVLLDCQSFLGATGIADEPPVATTADVTTAAAHTPIKRQEAPAIPAYAGGCTGDVASRYSSACSCLGVVASTTADVPPPATDEPTPIDTDAPEPTDAPTPPGKVPVATPTAFVLHVESGTYVAKDTASGPGVCHYTTDIGQAVRFSLAADGTLRHVGSDILPGTLDEGISNGVVIASIHLDDTDTGLEPIKCAVDGNMGIHCTSRAFTQFGDYHGIQDPSGVYEFVMGTPDTNWVSWGGKPWNPQVVAVSN</sequence>
<accession>A0AAD6IWI9</accession>
<reference evidence="3" key="1">
    <citation type="submission" date="2023-01" db="EMBL/GenBank/DDBJ databases">
        <title>The chitinases involved in constricting ring structure development in the nematode-trapping fungus Drechslerella dactyloides.</title>
        <authorList>
            <person name="Wang R."/>
            <person name="Zhang L."/>
            <person name="Tang P."/>
            <person name="Li S."/>
            <person name="Liang L."/>
        </authorList>
    </citation>
    <scope>NUCLEOTIDE SEQUENCE</scope>
    <source>
        <strain evidence="3">YMF1.00031</strain>
    </source>
</reference>
<evidence type="ECO:0000313" key="3">
    <source>
        <dbReference type="EMBL" id="KAJ6259979.1"/>
    </source>
</evidence>
<dbReference type="Proteomes" id="UP001221413">
    <property type="component" value="Unassembled WGS sequence"/>
</dbReference>